<dbReference type="AlphaFoldDB" id="A0A0E9QJZ8"/>
<name>A0A0E9QJZ8_ANGAN</name>
<keyword evidence="1" id="KW-0812">Transmembrane</keyword>
<evidence type="ECO:0000313" key="2">
    <source>
        <dbReference type="EMBL" id="JAH17221.1"/>
    </source>
</evidence>
<dbReference type="EMBL" id="GBXM01091356">
    <property type="protein sequence ID" value="JAH17221.1"/>
    <property type="molecule type" value="Transcribed_RNA"/>
</dbReference>
<accession>A0A0E9QJZ8</accession>
<keyword evidence="1" id="KW-0472">Membrane</keyword>
<feature type="transmembrane region" description="Helical" evidence="1">
    <location>
        <begin position="12"/>
        <end position="33"/>
    </location>
</feature>
<proteinExistence type="predicted"/>
<reference evidence="2" key="2">
    <citation type="journal article" date="2015" name="Fish Shellfish Immunol.">
        <title>Early steps in the European eel (Anguilla anguilla)-Vibrio vulnificus interaction in the gills: Role of the RtxA13 toxin.</title>
        <authorList>
            <person name="Callol A."/>
            <person name="Pajuelo D."/>
            <person name="Ebbesson L."/>
            <person name="Teles M."/>
            <person name="MacKenzie S."/>
            <person name="Amaro C."/>
        </authorList>
    </citation>
    <scope>NUCLEOTIDE SEQUENCE</scope>
</reference>
<evidence type="ECO:0000256" key="1">
    <source>
        <dbReference type="SAM" id="Phobius"/>
    </source>
</evidence>
<sequence length="47" mass="5155">MHAHVRARPPGGEGVCVILFVQPFVLLSVTFLVQRNVVVALSQRVTL</sequence>
<keyword evidence="1" id="KW-1133">Transmembrane helix</keyword>
<protein>
    <submittedName>
        <fullName evidence="2">Uncharacterized protein</fullName>
    </submittedName>
</protein>
<organism evidence="2">
    <name type="scientific">Anguilla anguilla</name>
    <name type="common">European freshwater eel</name>
    <name type="synonym">Muraena anguilla</name>
    <dbReference type="NCBI Taxonomy" id="7936"/>
    <lineage>
        <taxon>Eukaryota</taxon>
        <taxon>Metazoa</taxon>
        <taxon>Chordata</taxon>
        <taxon>Craniata</taxon>
        <taxon>Vertebrata</taxon>
        <taxon>Euteleostomi</taxon>
        <taxon>Actinopterygii</taxon>
        <taxon>Neopterygii</taxon>
        <taxon>Teleostei</taxon>
        <taxon>Anguilliformes</taxon>
        <taxon>Anguillidae</taxon>
        <taxon>Anguilla</taxon>
    </lineage>
</organism>
<reference evidence="2" key="1">
    <citation type="submission" date="2014-11" db="EMBL/GenBank/DDBJ databases">
        <authorList>
            <person name="Amaro Gonzalez C."/>
        </authorList>
    </citation>
    <scope>NUCLEOTIDE SEQUENCE</scope>
</reference>